<gene>
    <name evidence="2" type="ORF">UY76_C0012G0004</name>
</gene>
<dbReference type="EMBL" id="LCRH01000012">
    <property type="protein sequence ID" value="KKW32970.1"/>
    <property type="molecule type" value="Genomic_DNA"/>
</dbReference>
<name>A0A0G1XQ18_9BACT</name>
<organism evidence="2 3">
    <name type="scientific">Candidatus Uhrbacteria bacterium GW2011_GWA2_52_8d</name>
    <dbReference type="NCBI Taxonomy" id="1618979"/>
    <lineage>
        <taxon>Bacteria</taxon>
        <taxon>Candidatus Uhriibacteriota</taxon>
    </lineage>
</organism>
<feature type="chain" id="PRO_5002540871" evidence="1">
    <location>
        <begin position="21"/>
        <end position="148"/>
    </location>
</feature>
<keyword evidence="1" id="KW-0732">Signal</keyword>
<sequence length="148" mass="15931">MNPSILLTLAALSVLPPSHAGEQEDTCPPCPCEMEQKNSPIVVVVVRGDPSLTGAISKALEPAESTLKESACKVTYNGARPQVVSWKLTARPSENERNTWDVSVNWSTVMNESVRVQAEGLRGIIYLSVQAVSPGAGDKVNITIYCHK</sequence>
<accession>A0A0G1XQ18</accession>
<comment type="caution">
    <text evidence="2">The sequence shown here is derived from an EMBL/GenBank/DDBJ whole genome shotgun (WGS) entry which is preliminary data.</text>
</comment>
<reference evidence="2 3" key="1">
    <citation type="journal article" date="2015" name="Nature">
        <title>rRNA introns, odd ribosomes, and small enigmatic genomes across a large radiation of phyla.</title>
        <authorList>
            <person name="Brown C.T."/>
            <person name="Hug L.A."/>
            <person name="Thomas B.C."/>
            <person name="Sharon I."/>
            <person name="Castelle C.J."/>
            <person name="Singh A."/>
            <person name="Wilkins M.J."/>
            <person name="Williams K.H."/>
            <person name="Banfield J.F."/>
        </authorList>
    </citation>
    <scope>NUCLEOTIDE SEQUENCE [LARGE SCALE GENOMIC DNA]</scope>
</reference>
<dbReference type="AlphaFoldDB" id="A0A0G1XQ18"/>
<protein>
    <submittedName>
        <fullName evidence="2">Uncharacterized protein</fullName>
    </submittedName>
</protein>
<feature type="signal peptide" evidence="1">
    <location>
        <begin position="1"/>
        <end position="20"/>
    </location>
</feature>
<dbReference type="Proteomes" id="UP000034054">
    <property type="component" value="Unassembled WGS sequence"/>
</dbReference>
<evidence type="ECO:0000256" key="1">
    <source>
        <dbReference type="SAM" id="SignalP"/>
    </source>
</evidence>
<evidence type="ECO:0000313" key="3">
    <source>
        <dbReference type="Proteomes" id="UP000034054"/>
    </source>
</evidence>
<evidence type="ECO:0000313" key="2">
    <source>
        <dbReference type="EMBL" id="KKW32970.1"/>
    </source>
</evidence>
<proteinExistence type="predicted"/>